<reference evidence="1 2" key="1">
    <citation type="submission" date="2016-10" db="EMBL/GenBank/DDBJ databases">
        <authorList>
            <person name="de Groot N.N."/>
        </authorList>
    </citation>
    <scope>NUCLEOTIDE SEQUENCE [LARGE SCALE GENOMIC DNA]</scope>
    <source>
        <strain evidence="1 2">DSM 13760</strain>
    </source>
</reference>
<name>A0A1H9S2E4_9LACT</name>
<dbReference type="AlphaFoldDB" id="A0A1H9S2E4"/>
<evidence type="ECO:0000313" key="1">
    <source>
        <dbReference type="EMBL" id="SER78309.1"/>
    </source>
</evidence>
<dbReference type="OrthoDB" id="2360336at2"/>
<dbReference type="EMBL" id="FOHA01000006">
    <property type="protein sequence ID" value="SER78309.1"/>
    <property type="molecule type" value="Genomic_DNA"/>
</dbReference>
<sequence>MGKKRIILVLMSILIVIGGCTMNKKDEATKEEKKNDNAEIVSVQDYTGEGFHGEYNQTTDRIVKRNYEELELIANEYMQENFKTDVEITSYIPLENIAVVLFKTKKEPVIHSSFYVMVDHKDRSLIHQFNAHEGEVEQSIVSGLYHYAYEEEFNKFNEKIEELKDKYPVVSLTEEAHEKTYISMYREKNYYISMSSLSVPSVLDFYKETNEVISKEEVRTMFELIESSEEISKGIVIRLYMKEAGTHSDKKLLNNLIDDMSKFSFLLKGSYTINLMSNDVLKKSGHGVENEDLSIIFENKEEK</sequence>
<dbReference type="STRING" id="142588.SAMN04488559_1062"/>
<gene>
    <name evidence="1" type="ORF">SAMN04488559_1062</name>
</gene>
<accession>A0A1H9S2E4</accession>
<organism evidence="1 2">
    <name type="scientific">Isobaculum melis</name>
    <dbReference type="NCBI Taxonomy" id="142588"/>
    <lineage>
        <taxon>Bacteria</taxon>
        <taxon>Bacillati</taxon>
        <taxon>Bacillota</taxon>
        <taxon>Bacilli</taxon>
        <taxon>Lactobacillales</taxon>
        <taxon>Carnobacteriaceae</taxon>
        <taxon>Isobaculum</taxon>
    </lineage>
</organism>
<dbReference type="InterPro" id="IPR012873">
    <property type="entry name" value="DUF1672"/>
</dbReference>
<evidence type="ECO:0000313" key="2">
    <source>
        <dbReference type="Proteomes" id="UP000198948"/>
    </source>
</evidence>
<dbReference type="Proteomes" id="UP000198948">
    <property type="component" value="Unassembled WGS sequence"/>
</dbReference>
<dbReference type="PROSITE" id="PS51257">
    <property type="entry name" value="PROKAR_LIPOPROTEIN"/>
    <property type="match status" value="1"/>
</dbReference>
<dbReference type="Pfam" id="PF07901">
    <property type="entry name" value="DUF1672"/>
    <property type="match status" value="1"/>
</dbReference>
<protein>
    <recommendedName>
        <fullName evidence="3">DUF1672 family protein</fullName>
    </recommendedName>
</protein>
<keyword evidence="2" id="KW-1185">Reference proteome</keyword>
<evidence type="ECO:0008006" key="3">
    <source>
        <dbReference type="Google" id="ProtNLM"/>
    </source>
</evidence>
<proteinExistence type="predicted"/>